<dbReference type="InterPro" id="IPR038109">
    <property type="entry name" value="DNA_bind_recomb_sf"/>
</dbReference>
<reference evidence="3" key="1">
    <citation type="submission" date="2021-04" db="EMBL/GenBank/DDBJ databases">
        <authorList>
            <person name="Zhang D.-C."/>
        </authorList>
    </citation>
    <scope>NUCLEOTIDE SEQUENCE</scope>
    <source>
        <strain evidence="3">CGMCC 1.15697</strain>
    </source>
</reference>
<evidence type="ECO:0000256" key="1">
    <source>
        <dbReference type="ARBA" id="ARBA00009913"/>
    </source>
</evidence>
<sequence length="371" mass="41928">MRVRVERGYYCFGTILGYRYAKAKDGGKMLVPHEAIAPVMKEALEGFAAGRFQTTSEVARFINGFPETRRRGRYGLSRQMAKNALLNPIYAGYMNVPKWGISMHPGKHEPLISLKTWRKIQDRLAGNAHAPARQDLNHDFPLRGFIACACCGNNLTAAWSKGRNTHYPYYTCQNRHCEMKGKSVRREKIEGEFETLLKSITPAPRVFAMVKSMFIQRWGQMTTLSRQTADEARAEIPALEAKTGKLVERIMEATNPAVISAYEKQIAALDRRRLFLEDTAKNASPVQGKFDDLYRTACTVLANPHKLWASGRYELQRIVLRMLFTERIAYCRNEGYRTAPISEPLRLLTSYCTAPKGMVGPAGLEPATKPL</sequence>
<dbReference type="InterPro" id="IPR011109">
    <property type="entry name" value="DNA_bind_recombinase_dom"/>
</dbReference>
<keyword evidence="4" id="KW-1185">Reference proteome</keyword>
<dbReference type="PROSITE" id="PS51737">
    <property type="entry name" value="RECOMBINASE_DNA_BIND"/>
    <property type="match status" value="1"/>
</dbReference>
<evidence type="ECO:0000313" key="3">
    <source>
        <dbReference type="EMBL" id="MBP5857409.1"/>
    </source>
</evidence>
<dbReference type="InterPro" id="IPR025827">
    <property type="entry name" value="Zn_ribbon_recom_dom"/>
</dbReference>
<dbReference type="InterPro" id="IPR050639">
    <property type="entry name" value="SSR_resolvase"/>
</dbReference>
<name>A0A8J7S628_9PROT</name>
<evidence type="ECO:0000313" key="4">
    <source>
        <dbReference type="Proteomes" id="UP000672602"/>
    </source>
</evidence>
<dbReference type="Proteomes" id="UP000672602">
    <property type="component" value="Unassembled WGS sequence"/>
</dbReference>
<dbReference type="AlphaFoldDB" id="A0A8J7S628"/>
<gene>
    <name evidence="3" type="ORF">KAJ83_10350</name>
</gene>
<dbReference type="Pfam" id="PF07508">
    <property type="entry name" value="Recombinase"/>
    <property type="match status" value="1"/>
</dbReference>
<organism evidence="3 4">
    <name type="scientific">Marivibrio halodurans</name>
    <dbReference type="NCBI Taxonomy" id="2039722"/>
    <lineage>
        <taxon>Bacteria</taxon>
        <taxon>Pseudomonadati</taxon>
        <taxon>Pseudomonadota</taxon>
        <taxon>Alphaproteobacteria</taxon>
        <taxon>Rhodospirillales</taxon>
        <taxon>Rhodospirillaceae</taxon>
        <taxon>Marivibrio</taxon>
    </lineage>
</organism>
<evidence type="ECO:0000259" key="2">
    <source>
        <dbReference type="PROSITE" id="PS51737"/>
    </source>
</evidence>
<dbReference type="GO" id="GO:0003677">
    <property type="term" value="F:DNA binding"/>
    <property type="evidence" value="ECO:0007669"/>
    <property type="project" value="InterPro"/>
</dbReference>
<dbReference type="PANTHER" id="PTHR30461">
    <property type="entry name" value="DNA-INVERTASE FROM LAMBDOID PROPHAGE"/>
    <property type="match status" value="1"/>
</dbReference>
<dbReference type="Gene3D" id="3.90.1750.20">
    <property type="entry name" value="Putative Large Serine Recombinase, Chain B, Domain 2"/>
    <property type="match status" value="1"/>
</dbReference>
<dbReference type="Pfam" id="PF13408">
    <property type="entry name" value="Zn_ribbon_recom"/>
    <property type="match status" value="1"/>
</dbReference>
<dbReference type="GO" id="GO:0000150">
    <property type="term" value="F:DNA strand exchange activity"/>
    <property type="evidence" value="ECO:0007669"/>
    <property type="project" value="InterPro"/>
</dbReference>
<proteinExistence type="inferred from homology"/>
<comment type="similarity">
    <text evidence="1">Belongs to the site-specific recombinase resolvase family.</text>
</comment>
<protein>
    <submittedName>
        <fullName evidence="3">Recombinase zinc beta ribbon domain-containing protein</fullName>
    </submittedName>
</protein>
<dbReference type="EMBL" id="JAGMWN010000004">
    <property type="protein sequence ID" value="MBP5857409.1"/>
    <property type="molecule type" value="Genomic_DNA"/>
</dbReference>
<dbReference type="PANTHER" id="PTHR30461:SF26">
    <property type="entry name" value="RESOLVASE HOMOLOG YNEB"/>
    <property type="match status" value="1"/>
</dbReference>
<feature type="domain" description="Recombinase" evidence="2">
    <location>
        <begin position="15"/>
        <end position="130"/>
    </location>
</feature>
<accession>A0A8J7S628</accession>
<comment type="caution">
    <text evidence="3">The sequence shown here is derived from an EMBL/GenBank/DDBJ whole genome shotgun (WGS) entry which is preliminary data.</text>
</comment>